<dbReference type="Gene3D" id="3.40.50.720">
    <property type="entry name" value="NAD(P)-binding Rossmann-like Domain"/>
    <property type="match status" value="1"/>
</dbReference>
<accession>A0ABW0QX79</accession>
<dbReference type="InterPro" id="IPR035985">
    <property type="entry name" value="Ubiquitin-activating_enz"/>
</dbReference>
<comment type="caution">
    <text evidence="2">The sequence shown here is derived from an EMBL/GenBank/DDBJ whole genome shotgun (WGS) entry which is preliminary data.</text>
</comment>
<dbReference type="EMBL" id="JBHSNC010000024">
    <property type="protein sequence ID" value="MFC5529353.1"/>
    <property type="molecule type" value="Genomic_DNA"/>
</dbReference>
<dbReference type="InterPro" id="IPR045886">
    <property type="entry name" value="ThiF/MoeB/HesA"/>
</dbReference>
<evidence type="ECO:0000259" key="1">
    <source>
        <dbReference type="Pfam" id="PF00899"/>
    </source>
</evidence>
<dbReference type="PANTHER" id="PTHR10953:SF102">
    <property type="entry name" value="ADENYLYLTRANSFERASE AND SULFURTRANSFERASE MOCS3"/>
    <property type="match status" value="1"/>
</dbReference>
<keyword evidence="2" id="KW-0548">Nucleotidyltransferase</keyword>
<protein>
    <submittedName>
        <fullName evidence="2">ThiF family adenylyltransferase</fullName>
    </submittedName>
</protein>
<keyword evidence="2" id="KW-0808">Transferase</keyword>
<keyword evidence="3" id="KW-1185">Reference proteome</keyword>
<sequence length="348" mass="37554">MQPLLPPEQRYARQIRYPAIGPEGQRRLGQARVAIVGVGALGSVTANHLARAGVGTLTLIDRDVVDLSNLQRQMLYDEADALEGKPKAAAAAARLASINRDIRIDARIAHLSSNNAEMLLQEADLIVDGSDNFSVRYLINEVSAKHGIPWIYAGAVGSSGMTMTVLPGQTPCLACLFPEPPAGGSLDTCETAGVLAPIIDTIASIQAMEAIKLLSGNSHALHGALLQIDLWHSEWQSLSVRDARRAGCPVCGQLRFEALDGTREEALAVSLCGRNTIQINPTQPLAYSLERLAARWESLGTVEHNAYLVKLTRDHMPSFVLFADGRALIMGTDDDTLARRMYTDLLGE</sequence>
<dbReference type="SUPFAM" id="SSF69572">
    <property type="entry name" value="Activating enzymes of the ubiquitin-like proteins"/>
    <property type="match status" value="1"/>
</dbReference>
<dbReference type="PANTHER" id="PTHR10953">
    <property type="entry name" value="UBIQUITIN-ACTIVATING ENZYME E1"/>
    <property type="match status" value="1"/>
</dbReference>
<name>A0ABW0QX79_9BACL</name>
<feature type="domain" description="THIF-type NAD/FAD binding fold" evidence="1">
    <location>
        <begin position="11"/>
        <end position="250"/>
    </location>
</feature>
<dbReference type="Proteomes" id="UP001596108">
    <property type="component" value="Unassembled WGS sequence"/>
</dbReference>
<dbReference type="InterPro" id="IPR000594">
    <property type="entry name" value="ThiF_NAD_FAD-bd"/>
</dbReference>
<dbReference type="Pfam" id="PF00899">
    <property type="entry name" value="ThiF"/>
    <property type="match status" value="1"/>
</dbReference>
<dbReference type="CDD" id="cd00757">
    <property type="entry name" value="ThiF_MoeB_HesA_family"/>
    <property type="match status" value="1"/>
</dbReference>
<dbReference type="GO" id="GO:0016779">
    <property type="term" value="F:nucleotidyltransferase activity"/>
    <property type="evidence" value="ECO:0007669"/>
    <property type="project" value="UniProtKB-KW"/>
</dbReference>
<evidence type="ECO:0000313" key="2">
    <source>
        <dbReference type="EMBL" id="MFC5529353.1"/>
    </source>
</evidence>
<organism evidence="2 3">
    <name type="scientific">Cohnella yongneupensis</name>
    <dbReference type="NCBI Taxonomy" id="425006"/>
    <lineage>
        <taxon>Bacteria</taxon>
        <taxon>Bacillati</taxon>
        <taxon>Bacillota</taxon>
        <taxon>Bacilli</taxon>
        <taxon>Bacillales</taxon>
        <taxon>Paenibacillaceae</taxon>
        <taxon>Cohnella</taxon>
    </lineage>
</organism>
<gene>
    <name evidence="2" type="ORF">ACFPQ4_07810</name>
</gene>
<dbReference type="RefSeq" id="WP_378111221.1">
    <property type="nucleotide sequence ID" value="NZ_JBHSNC010000024.1"/>
</dbReference>
<reference evidence="3" key="1">
    <citation type="journal article" date="2019" name="Int. J. Syst. Evol. Microbiol.">
        <title>The Global Catalogue of Microorganisms (GCM) 10K type strain sequencing project: providing services to taxonomists for standard genome sequencing and annotation.</title>
        <authorList>
            <consortium name="The Broad Institute Genomics Platform"/>
            <consortium name="The Broad Institute Genome Sequencing Center for Infectious Disease"/>
            <person name="Wu L."/>
            <person name="Ma J."/>
        </authorList>
    </citation>
    <scope>NUCLEOTIDE SEQUENCE [LARGE SCALE GENOMIC DNA]</scope>
    <source>
        <strain evidence="3">CGMCC 1.18578</strain>
    </source>
</reference>
<evidence type="ECO:0000313" key="3">
    <source>
        <dbReference type="Proteomes" id="UP001596108"/>
    </source>
</evidence>
<proteinExistence type="predicted"/>